<feature type="region of interest" description="Disordered" evidence="1">
    <location>
        <begin position="1"/>
        <end position="31"/>
    </location>
</feature>
<gene>
    <name evidence="2" type="primary">Acey_s0258.g444</name>
    <name evidence="2" type="ORF">Y032_0258g444</name>
</gene>
<evidence type="ECO:0000313" key="2">
    <source>
        <dbReference type="EMBL" id="EYB87726.1"/>
    </source>
</evidence>
<organism evidence="2 3">
    <name type="scientific">Ancylostoma ceylanicum</name>
    <dbReference type="NCBI Taxonomy" id="53326"/>
    <lineage>
        <taxon>Eukaryota</taxon>
        <taxon>Metazoa</taxon>
        <taxon>Ecdysozoa</taxon>
        <taxon>Nematoda</taxon>
        <taxon>Chromadorea</taxon>
        <taxon>Rhabditida</taxon>
        <taxon>Rhabditina</taxon>
        <taxon>Rhabditomorpha</taxon>
        <taxon>Strongyloidea</taxon>
        <taxon>Ancylostomatidae</taxon>
        <taxon>Ancylostomatinae</taxon>
        <taxon>Ancylostoma</taxon>
    </lineage>
</organism>
<evidence type="ECO:0000256" key="1">
    <source>
        <dbReference type="SAM" id="MobiDB-lite"/>
    </source>
</evidence>
<feature type="compositionally biased region" description="Basic and acidic residues" evidence="1">
    <location>
        <begin position="12"/>
        <end position="27"/>
    </location>
</feature>
<feature type="compositionally biased region" description="Polar residues" evidence="1">
    <location>
        <begin position="1"/>
        <end position="10"/>
    </location>
</feature>
<proteinExistence type="predicted"/>
<comment type="caution">
    <text evidence="2">The sequence shown here is derived from an EMBL/GenBank/DDBJ whole genome shotgun (WGS) entry which is preliminary data.</text>
</comment>
<name>A0A016SBF0_9BILA</name>
<reference evidence="3" key="1">
    <citation type="journal article" date="2015" name="Nat. Genet.">
        <title>The genome and transcriptome of the zoonotic hookworm Ancylostoma ceylanicum identify infection-specific gene families.</title>
        <authorList>
            <person name="Schwarz E.M."/>
            <person name="Hu Y."/>
            <person name="Antoshechkin I."/>
            <person name="Miller M.M."/>
            <person name="Sternberg P.W."/>
            <person name="Aroian R.V."/>
        </authorList>
    </citation>
    <scope>NUCLEOTIDE SEQUENCE</scope>
    <source>
        <strain evidence="3">HY135</strain>
    </source>
</reference>
<accession>A0A016SBF0</accession>
<protein>
    <submittedName>
        <fullName evidence="2">Uncharacterized protein</fullName>
    </submittedName>
</protein>
<dbReference type="AlphaFoldDB" id="A0A016SBF0"/>
<keyword evidence="3" id="KW-1185">Reference proteome</keyword>
<evidence type="ECO:0000313" key="3">
    <source>
        <dbReference type="Proteomes" id="UP000024635"/>
    </source>
</evidence>
<dbReference type="EMBL" id="JARK01001594">
    <property type="protein sequence ID" value="EYB87726.1"/>
    <property type="molecule type" value="Genomic_DNA"/>
</dbReference>
<dbReference type="Proteomes" id="UP000024635">
    <property type="component" value="Unassembled WGS sequence"/>
</dbReference>
<feature type="region of interest" description="Disordered" evidence="1">
    <location>
        <begin position="68"/>
        <end position="87"/>
    </location>
</feature>
<sequence>MYTAIQQLSDCTDEKHRRINDGDKEHPTYSVSKETTIQDSGNSVRILTAGAASESENAATAIMGIGAGMTRAPSKATSSNPPPKPPK</sequence>